<dbReference type="InterPro" id="IPR056209">
    <property type="entry name" value="SU10_adaptor"/>
</dbReference>
<dbReference type="KEGG" id="otr:OTERR_13020"/>
<dbReference type="Proteomes" id="UP000323671">
    <property type="component" value="Chromosome"/>
</dbReference>
<dbReference type="EMBL" id="CP022579">
    <property type="protein sequence ID" value="QEL64778.1"/>
    <property type="molecule type" value="Genomic_DNA"/>
</dbReference>
<dbReference type="Pfam" id="PF24175">
    <property type="entry name" value="SU10_adaptor"/>
    <property type="match status" value="1"/>
</dbReference>
<reference evidence="1 2" key="1">
    <citation type="submission" date="2017-07" db="EMBL/GenBank/DDBJ databases">
        <title>Complete genome sequence of Oryzomicrobium terrae TPP412.</title>
        <authorList>
            <person name="Chiu L.-W."/>
            <person name="Lo K.-J."/>
            <person name="Tsai Y.-M."/>
            <person name="Lin S.-S."/>
            <person name="Kuo C.-H."/>
            <person name="Liu C.-T."/>
        </authorList>
    </citation>
    <scope>NUCLEOTIDE SEQUENCE [LARGE SCALE GENOMIC DNA]</scope>
    <source>
        <strain evidence="1 2">TPP412</strain>
    </source>
</reference>
<organism evidence="1 2">
    <name type="scientific">Oryzomicrobium terrae</name>
    <dbReference type="NCBI Taxonomy" id="1735038"/>
    <lineage>
        <taxon>Bacteria</taxon>
        <taxon>Pseudomonadati</taxon>
        <taxon>Pseudomonadota</taxon>
        <taxon>Betaproteobacteria</taxon>
        <taxon>Rhodocyclales</taxon>
        <taxon>Rhodocyclaceae</taxon>
        <taxon>Oryzomicrobium</taxon>
    </lineage>
</organism>
<name>A0A5C1E951_9RHOO</name>
<proteinExistence type="predicted"/>
<sequence length="222" mass="25051">MTLAELIARYRLEAKDQVAPFFVSDDEVRGFLNEAQREACIRARLIHENSNTSVCNISVSVGKGTYKHHPALYEITHSGFKLAGEPVRRPVSLVSSEWLDANVRDWRDASGTPIYAIQKDRALRLVPTPSAPGTLLLEGFRTQLDDLEAKDDEPEINAIHHLHLVQWVLFRAFSIPDADIFDGKRAAVAESAFTDYFGLRPDADLRRSTREDVPQHVQGFWV</sequence>
<evidence type="ECO:0000313" key="1">
    <source>
        <dbReference type="EMBL" id="QEL64778.1"/>
    </source>
</evidence>
<accession>A0A5C1E951</accession>
<protein>
    <submittedName>
        <fullName evidence="1">Uncharacterized protein</fullName>
    </submittedName>
</protein>
<keyword evidence="2" id="KW-1185">Reference proteome</keyword>
<dbReference type="RefSeq" id="WP_149425222.1">
    <property type="nucleotide sequence ID" value="NZ_CP022579.1"/>
</dbReference>
<evidence type="ECO:0000313" key="2">
    <source>
        <dbReference type="Proteomes" id="UP000323671"/>
    </source>
</evidence>
<dbReference type="AlphaFoldDB" id="A0A5C1E951"/>
<gene>
    <name evidence="1" type="ORF">OTERR_13020</name>
</gene>